<evidence type="ECO:0000256" key="1">
    <source>
        <dbReference type="ARBA" id="ARBA00022723"/>
    </source>
</evidence>
<dbReference type="SUPFAM" id="SSF57701">
    <property type="entry name" value="Zn2/Cys6 DNA-binding domain"/>
    <property type="match status" value="1"/>
</dbReference>
<keyword evidence="10" id="KW-1185">Reference proteome</keyword>
<keyword evidence="2" id="KW-0862">Zinc</keyword>
<sequence length="469" mass="52109">MSAIPRSKACIACASSKRRCDKQFPECQRCLERDVNCIYPQPKRRRRDPTTSTSTRTTRDSLSQTEGLSAIQKNADAGAASLAAADADALGSSLLDLGQWGVMETADLDCFLSHAGVINSYTTGIPTPSLPAPDDRPLALPEGVAHENGNGDISNSTCRPWFLRAETWTLQHSTVDPASETAIELDLFIHAVEEMLHGWVRDGHNSFIHRRLYEKGMPTCLQDAFTTLAAYTGCSPAVKETILQTADERACALVHQGPPVAGGVQNIRAHLARVQALFVYEFIRLFDGSVRLRASAEQQLPKLRQWVLQMWEVVKLYRGEDDGLSVEHHRPANSDFDSHYNAASKLWRLWVLTESLRRTHIIIDTVVNTYQTMTQGWADCAGAVMVTTRRGLWEAESAVKWFDLSCEKPPLLVPALQPMPVISQYAASEVDDFIKLYWTFIIGTDKIQCWVDTSDKSSRTQSLLSGSIV</sequence>
<dbReference type="RefSeq" id="XP_007726245.1">
    <property type="nucleotide sequence ID" value="XM_007728055.1"/>
</dbReference>
<dbReference type="InterPro" id="IPR001138">
    <property type="entry name" value="Zn2Cys6_DnaBD"/>
</dbReference>
<evidence type="ECO:0000256" key="4">
    <source>
        <dbReference type="ARBA" id="ARBA00023125"/>
    </source>
</evidence>
<dbReference type="CDD" id="cd00067">
    <property type="entry name" value="GAL4"/>
    <property type="match status" value="1"/>
</dbReference>
<dbReference type="GO" id="GO:0000981">
    <property type="term" value="F:DNA-binding transcription factor activity, RNA polymerase II-specific"/>
    <property type="evidence" value="ECO:0007669"/>
    <property type="project" value="InterPro"/>
</dbReference>
<reference evidence="9 10" key="1">
    <citation type="submission" date="2013-03" db="EMBL/GenBank/DDBJ databases">
        <title>The Genome Sequence of Capronia coronata CBS 617.96.</title>
        <authorList>
            <consortium name="The Broad Institute Genomics Platform"/>
            <person name="Cuomo C."/>
            <person name="de Hoog S."/>
            <person name="Gorbushina A."/>
            <person name="Walker B."/>
            <person name="Young S.K."/>
            <person name="Zeng Q."/>
            <person name="Gargeya S."/>
            <person name="Fitzgerald M."/>
            <person name="Haas B."/>
            <person name="Abouelleil A."/>
            <person name="Allen A.W."/>
            <person name="Alvarado L."/>
            <person name="Arachchi H.M."/>
            <person name="Berlin A.M."/>
            <person name="Chapman S.B."/>
            <person name="Gainer-Dewar J."/>
            <person name="Goldberg J."/>
            <person name="Griggs A."/>
            <person name="Gujja S."/>
            <person name="Hansen M."/>
            <person name="Howarth C."/>
            <person name="Imamovic A."/>
            <person name="Ireland A."/>
            <person name="Larimer J."/>
            <person name="McCowan C."/>
            <person name="Murphy C."/>
            <person name="Pearson M."/>
            <person name="Poon T.W."/>
            <person name="Priest M."/>
            <person name="Roberts A."/>
            <person name="Saif S."/>
            <person name="Shea T."/>
            <person name="Sisk P."/>
            <person name="Sykes S."/>
            <person name="Wortman J."/>
            <person name="Nusbaum C."/>
            <person name="Birren B."/>
        </authorList>
    </citation>
    <scope>NUCLEOTIDE SEQUENCE [LARGE SCALE GENOMIC DNA]</scope>
    <source>
        <strain evidence="9 10">CBS 617.96</strain>
    </source>
</reference>
<dbReference type="PRINTS" id="PR00755">
    <property type="entry name" value="AFLATOXINBRP"/>
</dbReference>
<keyword evidence="1" id="KW-0479">Metal-binding</keyword>
<comment type="caution">
    <text evidence="9">The sequence shown here is derived from an EMBL/GenBank/DDBJ whole genome shotgun (WGS) entry which is preliminary data.</text>
</comment>
<keyword evidence="3" id="KW-0805">Transcription regulation</keyword>
<evidence type="ECO:0000256" key="7">
    <source>
        <dbReference type="SAM" id="MobiDB-lite"/>
    </source>
</evidence>
<dbReference type="HOGENOM" id="CLU_024655_0_0_1"/>
<evidence type="ECO:0000313" key="9">
    <source>
        <dbReference type="EMBL" id="EXJ83559.1"/>
    </source>
</evidence>
<gene>
    <name evidence="9" type="ORF">A1O1_07182</name>
</gene>
<name>W9YMR2_9EURO</name>
<dbReference type="PANTHER" id="PTHR47660:SF3">
    <property type="entry name" value="FINGER DOMAIN PROTEIN, PUTATIVE (AFU_ORTHOLOGUE AFUA_4G03310)-RELATED"/>
    <property type="match status" value="1"/>
</dbReference>
<dbReference type="PROSITE" id="PS00463">
    <property type="entry name" value="ZN2_CY6_FUNGAL_1"/>
    <property type="match status" value="1"/>
</dbReference>
<evidence type="ECO:0000256" key="5">
    <source>
        <dbReference type="ARBA" id="ARBA00023163"/>
    </source>
</evidence>
<keyword evidence="5" id="KW-0804">Transcription</keyword>
<evidence type="ECO:0000256" key="6">
    <source>
        <dbReference type="ARBA" id="ARBA00023242"/>
    </source>
</evidence>
<feature type="domain" description="Zn(2)-C6 fungal-type" evidence="8">
    <location>
        <begin position="9"/>
        <end position="39"/>
    </location>
</feature>
<accession>W9YMR2</accession>
<dbReference type="OrthoDB" id="4160768at2759"/>
<protein>
    <recommendedName>
        <fullName evidence="8">Zn(2)-C6 fungal-type domain-containing protein</fullName>
    </recommendedName>
</protein>
<dbReference type="eggNOG" id="ENOG502SPBP">
    <property type="taxonomic scope" value="Eukaryota"/>
</dbReference>
<dbReference type="GeneID" id="19162044"/>
<feature type="region of interest" description="Disordered" evidence="7">
    <location>
        <begin position="42"/>
        <end position="66"/>
    </location>
</feature>
<keyword evidence="4" id="KW-0238">DNA-binding</keyword>
<dbReference type="SMART" id="SM00066">
    <property type="entry name" value="GAL4"/>
    <property type="match status" value="1"/>
</dbReference>
<dbReference type="EMBL" id="AMWN01000006">
    <property type="protein sequence ID" value="EXJ83559.1"/>
    <property type="molecule type" value="Genomic_DNA"/>
</dbReference>
<evidence type="ECO:0000256" key="3">
    <source>
        <dbReference type="ARBA" id="ARBA00023015"/>
    </source>
</evidence>
<dbReference type="Proteomes" id="UP000019484">
    <property type="component" value="Unassembled WGS sequence"/>
</dbReference>
<dbReference type="PROSITE" id="PS50048">
    <property type="entry name" value="ZN2_CY6_FUNGAL_2"/>
    <property type="match status" value="1"/>
</dbReference>
<dbReference type="Pfam" id="PF00172">
    <property type="entry name" value="Zn_clus"/>
    <property type="match status" value="1"/>
</dbReference>
<dbReference type="PANTHER" id="PTHR47660">
    <property type="entry name" value="TRANSCRIPTION FACTOR WITH C2H2 AND ZN(2)-CYS(6) DNA BINDING DOMAIN (EUROFUNG)-RELATED-RELATED"/>
    <property type="match status" value="1"/>
</dbReference>
<organism evidence="9 10">
    <name type="scientific">Capronia coronata CBS 617.96</name>
    <dbReference type="NCBI Taxonomy" id="1182541"/>
    <lineage>
        <taxon>Eukaryota</taxon>
        <taxon>Fungi</taxon>
        <taxon>Dikarya</taxon>
        <taxon>Ascomycota</taxon>
        <taxon>Pezizomycotina</taxon>
        <taxon>Eurotiomycetes</taxon>
        <taxon>Chaetothyriomycetidae</taxon>
        <taxon>Chaetothyriales</taxon>
        <taxon>Herpotrichiellaceae</taxon>
        <taxon>Capronia</taxon>
    </lineage>
</organism>
<dbReference type="GO" id="GO:0003677">
    <property type="term" value="F:DNA binding"/>
    <property type="evidence" value="ECO:0007669"/>
    <property type="project" value="UniProtKB-KW"/>
</dbReference>
<dbReference type="InterPro" id="IPR036864">
    <property type="entry name" value="Zn2-C6_fun-type_DNA-bd_sf"/>
</dbReference>
<dbReference type="Gene3D" id="4.10.240.10">
    <property type="entry name" value="Zn(2)-C6 fungal-type DNA-binding domain"/>
    <property type="match status" value="1"/>
</dbReference>
<dbReference type="GO" id="GO:0008270">
    <property type="term" value="F:zinc ion binding"/>
    <property type="evidence" value="ECO:0007669"/>
    <property type="project" value="InterPro"/>
</dbReference>
<evidence type="ECO:0000256" key="2">
    <source>
        <dbReference type="ARBA" id="ARBA00022833"/>
    </source>
</evidence>
<evidence type="ECO:0000313" key="10">
    <source>
        <dbReference type="Proteomes" id="UP000019484"/>
    </source>
</evidence>
<dbReference type="AlphaFoldDB" id="W9YMR2"/>
<keyword evidence="6" id="KW-0539">Nucleus</keyword>
<proteinExistence type="predicted"/>
<dbReference type="STRING" id="1182541.W9YMR2"/>
<evidence type="ECO:0000259" key="8">
    <source>
        <dbReference type="PROSITE" id="PS50048"/>
    </source>
</evidence>